<organism evidence="4 5">
    <name type="scientific">Polyplosphaeria fusca</name>
    <dbReference type="NCBI Taxonomy" id="682080"/>
    <lineage>
        <taxon>Eukaryota</taxon>
        <taxon>Fungi</taxon>
        <taxon>Dikarya</taxon>
        <taxon>Ascomycota</taxon>
        <taxon>Pezizomycotina</taxon>
        <taxon>Dothideomycetes</taxon>
        <taxon>Pleosporomycetidae</taxon>
        <taxon>Pleosporales</taxon>
        <taxon>Tetraplosphaeriaceae</taxon>
        <taxon>Polyplosphaeria</taxon>
    </lineage>
</organism>
<dbReference type="PANTHER" id="PTHR22935:SF97">
    <property type="entry name" value="BETA-LACTAMASE-RELATED DOMAIN-CONTAINING PROTEIN"/>
    <property type="match status" value="1"/>
</dbReference>
<comment type="caution">
    <text evidence="4">The sequence shown here is derived from an EMBL/GenBank/DDBJ whole genome shotgun (WGS) entry which is preliminary data.</text>
</comment>
<dbReference type="AlphaFoldDB" id="A0A9P4QZF0"/>
<keyword evidence="5" id="KW-1185">Reference proteome</keyword>
<evidence type="ECO:0000259" key="2">
    <source>
        <dbReference type="Pfam" id="PF00144"/>
    </source>
</evidence>
<dbReference type="InterPro" id="IPR051478">
    <property type="entry name" value="Beta-lactamase-like_AB/R"/>
</dbReference>
<evidence type="ECO:0000256" key="1">
    <source>
        <dbReference type="SAM" id="SignalP"/>
    </source>
</evidence>
<evidence type="ECO:0000313" key="4">
    <source>
        <dbReference type="EMBL" id="KAF2736427.1"/>
    </source>
</evidence>
<dbReference type="Pfam" id="PF26335">
    <property type="entry name" value="ARB_00930_C"/>
    <property type="match status" value="1"/>
</dbReference>
<feature type="domain" description="Beta-lactamase-related" evidence="2">
    <location>
        <begin position="118"/>
        <end position="426"/>
    </location>
</feature>
<dbReference type="EMBL" id="ML996125">
    <property type="protein sequence ID" value="KAF2736427.1"/>
    <property type="molecule type" value="Genomic_DNA"/>
</dbReference>
<feature type="domain" description="Beta-lactamase-like ARB-00930-like C-terminal" evidence="3">
    <location>
        <begin position="441"/>
        <end position="580"/>
    </location>
</feature>
<evidence type="ECO:0000313" key="5">
    <source>
        <dbReference type="Proteomes" id="UP000799444"/>
    </source>
</evidence>
<dbReference type="Proteomes" id="UP000799444">
    <property type="component" value="Unassembled WGS sequence"/>
</dbReference>
<name>A0A9P4QZF0_9PLEO</name>
<dbReference type="PANTHER" id="PTHR22935">
    <property type="entry name" value="PENICILLIN-BINDING PROTEIN"/>
    <property type="match status" value="1"/>
</dbReference>
<proteinExistence type="predicted"/>
<dbReference type="Gene3D" id="3.40.710.10">
    <property type="entry name" value="DD-peptidase/beta-lactamase superfamily"/>
    <property type="match status" value="1"/>
</dbReference>
<feature type="chain" id="PRO_5040152844" evidence="1">
    <location>
        <begin position="26"/>
        <end position="583"/>
    </location>
</feature>
<accession>A0A9P4QZF0</accession>
<dbReference type="OrthoDB" id="10250282at2759"/>
<dbReference type="InterPro" id="IPR001466">
    <property type="entry name" value="Beta-lactam-related"/>
</dbReference>
<keyword evidence="1" id="KW-0732">Signal</keyword>
<evidence type="ECO:0000259" key="3">
    <source>
        <dbReference type="Pfam" id="PF26335"/>
    </source>
</evidence>
<dbReference type="SUPFAM" id="SSF56601">
    <property type="entry name" value="beta-lactamase/transpeptidase-like"/>
    <property type="match status" value="1"/>
</dbReference>
<sequence>MLLMLLLQSSLIVPILLSFQRHAVAQDVPFSPCPLLGPRFPIPDTLSTSPVIQEGLQNLTDALDQYILAGDGTFGEIFPNTTSFSLMIFSSENVNSTDPFFFEYHYTAPSLRNASSGVKKVDADSVYRVGDLTSMFTVWLFLMEAGETFWDEPVSKWVPELASATQASESISKIQWDKITLGDLAAHLGGVGRYAPLAENPDIAILLKGLSNTTQTSPCEEASSECNRAEFLSYFGRRSPVFASGSTPIFSNAGFLILAYALESITGRAYVDLLNEAILKPLDMSSTTLLTPTDLSNAVIPSSSNLTRWSTPVPVEAPFNGLYSSPRDISTALRSILRSTNLPPAVTRRWLKPLSYTSNRANAVGRPWEIFSLTETPISPVIPVFQVRGNVGYYTSHIGLVPDYNVGFVIMAADSARNPDLNAHADIISVQMIPALEKNAVAQASNVFAGTYTSRSDMSLTIAQAEDSSPGLSVSRLVEGGRDLRAVYAKLAGVEPDNLSFRLYPTDLVEGSAQGKKMVFRASFQDVTALADAGTPTCETWRYIDEFQVGGEPLDRFVFEVNASGAVQVEVAAFGETMLKLPG</sequence>
<dbReference type="Pfam" id="PF00144">
    <property type="entry name" value="Beta-lactamase"/>
    <property type="match status" value="1"/>
</dbReference>
<dbReference type="InterPro" id="IPR058664">
    <property type="entry name" value="ARB_00930-like_C"/>
</dbReference>
<dbReference type="InterPro" id="IPR012338">
    <property type="entry name" value="Beta-lactam/transpept-like"/>
</dbReference>
<protein>
    <submittedName>
        <fullName evidence="4">Beta-lactamase/transpeptidase-like protein</fullName>
    </submittedName>
</protein>
<reference evidence="4" key="1">
    <citation type="journal article" date="2020" name="Stud. Mycol.">
        <title>101 Dothideomycetes genomes: a test case for predicting lifestyles and emergence of pathogens.</title>
        <authorList>
            <person name="Haridas S."/>
            <person name="Albert R."/>
            <person name="Binder M."/>
            <person name="Bloem J."/>
            <person name="Labutti K."/>
            <person name="Salamov A."/>
            <person name="Andreopoulos B."/>
            <person name="Baker S."/>
            <person name="Barry K."/>
            <person name="Bills G."/>
            <person name="Bluhm B."/>
            <person name="Cannon C."/>
            <person name="Castanera R."/>
            <person name="Culley D."/>
            <person name="Daum C."/>
            <person name="Ezra D."/>
            <person name="Gonzalez J."/>
            <person name="Henrissat B."/>
            <person name="Kuo A."/>
            <person name="Liang C."/>
            <person name="Lipzen A."/>
            <person name="Lutzoni F."/>
            <person name="Magnuson J."/>
            <person name="Mondo S."/>
            <person name="Nolan M."/>
            <person name="Ohm R."/>
            <person name="Pangilinan J."/>
            <person name="Park H.-J."/>
            <person name="Ramirez L."/>
            <person name="Alfaro M."/>
            <person name="Sun H."/>
            <person name="Tritt A."/>
            <person name="Yoshinaga Y."/>
            <person name="Zwiers L.-H."/>
            <person name="Turgeon B."/>
            <person name="Goodwin S."/>
            <person name="Spatafora J."/>
            <person name="Crous P."/>
            <person name="Grigoriev I."/>
        </authorList>
    </citation>
    <scope>NUCLEOTIDE SEQUENCE</scope>
    <source>
        <strain evidence="4">CBS 125425</strain>
    </source>
</reference>
<feature type="signal peptide" evidence="1">
    <location>
        <begin position="1"/>
        <end position="25"/>
    </location>
</feature>
<gene>
    <name evidence="4" type="ORF">EJ04DRAFT_597164</name>
</gene>